<dbReference type="OrthoDB" id="2687278at2759"/>
<accession>A0A9P7D3H4</accession>
<sequence>MEESDSEEVHLPARLISCPLMVPTALMERSCQELATSTHFLPASFTSSHPLLIFVSPSHMSAVCFSVLTCFAFAFFVSLLPYTSASSAPSTLRAFTINSNGLADPMKCNSISRAISDTFPHVWVINETKSAQSAAHRLHLRDYNTFEYTGVPNSHSTSAKWGVIVGMKRSLSAQHVHTDLFLQGRVVIVDLIIPSLSGRGFPHRILGVYAPWDPGVDVSIIQQFWFQVSQLCLAATHSWSLYGDCNATTSDCEVTTLSANHATNRQCFQNFLYNARGIDLWSDHADRRASDLFTCHGASAGRSIIDRAVHSHHGCLAGEVDIAPTFNGATDHRPIQASLVLTAPGLPGSQLHYAALPNDLQPSYPHCDLYPKRNEQYCFTDFATAVDRGIDQAHDFDETVTNDSSFSARFDALSTIFADAASHSFEKPNSRHSSQNRVTSLTIRLLVRESQRIGCLVFAAWRSPHLVDRLAHTCSWVHQYLDTFAQLPLEVPESRSLLDYLLSMCRALAKL</sequence>
<evidence type="ECO:0008006" key="4">
    <source>
        <dbReference type="Google" id="ProtNLM"/>
    </source>
</evidence>
<evidence type="ECO:0000313" key="2">
    <source>
        <dbReference type="EMBL" id="KAG1777106.1"/>
    </source>
</evidence>
<keyword evidence="1" id="KW-0812">Transmembrane</keyword>
<dbReference type="SUPFAM" id="SSF56219">
    <property type="entry name" value="DNase I-like"/>
    <property type="match status" value="1"/>
</dbReference>
<organism evidence="2 3">
    <name type="scientific">Suillus placidus</name>
    <dbReference type="NCBI Taxonomy" id="48579"/>
    <lineage>
        <taxon>Eukaryota</taxon>
        <taxon>Fungi</taxon>
        <taxon>Dikarya</taxon>
        <taxon>Basidiomycota</taxon>
        <taxon>Agaricomycotina</taxon>
        <taxon>Agaricomycetes</taxon>
        <taxon>Agaricomycetidae</taxon>
        <taxon>Boletales</taxon>
        <taxon>Suillineae</taxon>
        <taxon>Suillaceae</taxon>
        <taxon>Suillus</taxon>
    </lineage>
</organism>
<keyword evidence="1" id="KW-0472">Membrane</keyword>
<protein>
    <recommendedName>
        <fullName evidence="4">Endonuclease/exonuclease/phosphatase domain-containing protein</fullName>
    </recommendedName>
</protein>
<evidence type="ECO:0000256" key="1">
    <source>
        <dbReference type="SAM" id="Phobius"/>
    </source>
</evidence>
<feature type="transmembrane region" description="Helical" evidence="1">
    <location>
        <begin position="62"/>
        <end position="82"/>
    </location>
</feature>
<proteinExistence type="predicted"/>
<dbReference type="InterPro" id="IPR036691">
    <property type="entry name" value="Endo/exonu/phosph_ase_sf"/>
</dbReference>
<keyword evidence="3" id="KW-1185">Reference proteome</keyword>
<comment type="caution">
    <text evidence="2">The sequence shown here is derived from an EMBL/GenBank/DDBJ whole genome shotgun (WGS) entry which is preliminary data.</text>
</comment>
<gene>
    <name evidence="2" type="ORF">EV702DRAFT_1197424</name>
</gene>
<reference evidence="2" key="1">
    <citation type="journal article" date="2020" name="New Phytol.">
        <title>Comparative genomics reveals dynamic genome evolution in host specialist ectomycorrhizal fungi.</title>
        <authorList>
            <person name="Lofgren L.A."/>
            <person name="Nguyen N.H."/>
            <person name="Vilgalys R."/>
            <person name="Ruytinx J."/>
            <person name="Liao H.L."/>
            <person name="Branco S."/>
            <person name="Kuo A."/>
            <person name="LaButti K."/>
            <person name="Lipzen A."/>
            <person name="Andreopoulos W."/>
            <person name="Pangilinan J."/>
            <person name="Riley R."/>
            <person name="Hundley H."/>
            <person name="Na H."/>
            <person name="Barry K."/>
            <person name="Grigoriev I.V."/>
            <person name="Stajich J.E."/>
            <person name="Kennedy P.G."/>
        </authorList>
    </citation>
    <scope>NUCLEOTIDE SEQUENCE</scope>
    <source>
        <strain evidence="2">DOB743</strain>
    </source>
</reference>
<evidence type="ECO:0000313" key="3">
    <source>
        <dbReference type="Proteomes" id="UP000714275"/>
    </source>
</evidence>
<dbReference type="AlphaFoldDB" id="A0A9P7D3H4"/>
<dbReference type="Proteomes" id="UP000714275">
    <property type="component" value="Unassembled WGS sequence"/>
</dbReference>
<dbReference type="Gene3D" id="3.60.10.10">
    <property type="entry name" value="Endonuclease/exonuclease/phosphatase"/>
    <property type="match status" value="1"/>
</dbReference>
<keyword evidence="1" id="KW-1133">Transmembrane helix</keyword>
<dbReference type="EMBL" id="JABBWD010000022">
    <property type="protein sequence ID" value="KAG1777106.1"/>
    <property type="molecule type" value="Genomic_DNA"/>
</dbReference>
<name>A0A9P7D3H4_9AGAM</name>